<dbReference type="SUPFAM" id="SSF51316">
    <property type="entry name" value="Mss4-like"/>
    <property type="match status" value="1"/>
</dbReference>
<evidence type="ECO:0000256" key="1">
    <source>
        <dbReference type="ARBA" id="ARBA00005495"/>
    </source>
</evidence>
<dbReference type="Proteomes" id="UP000550609">
    <property type="component" value="Unassembled WGS sequence"/>
</dbReference>
<accession>A0A7W3YUL9</accession>
<dbReference type="InterPro" id="IPR011057">
    <property type="entry name" value="Mss4-like_sf"/>
</dbReference>
<dbReference type="Gene3D" id="2.170.150.70">
    <property type="match status" value="1"/>
</dbReference>
<dbReference type="InterPro" id="IPR006913">
    <property type="entry name" value="CENP-V/GFA"/>
</dbReference>
<organism evidence="5 6">
    <name type="scientific">Stenotrophomonas koreensis</name>
    <dbReference type="NCBI Taxonomy" id="266128"/>
    <lineage>
        <taxon>Bacteria</taxon>
        <taxon>Pseudomonadati</taxon>
        <taxon>Pseudomonadota</taxon>
        <taxon>Gammaproteobacteria</taxon>
        <taxon>Lysobacterales</taxon>
        <taxon>Lysobacteraceae</taxon>
        <taxon>Stenotrophomonas</taxon>
    </lineage>
</organism>
<dbReference type="GO" id="GO:0016846">
    <property type="term" value="F:carbon-sulfur lyase activity"/>
    <property type="evidence" value="ECO:0007669"/>
    <property type="project" value="InterPro"/>
</dbReference>
<sequence length="145" mass="16037">MAMQQVQGITQVGGICIQPLHRASCHCGRVQLELRLPDGLIDPRRCDCSYCRRRGTIVASVALADLHILRGHDALRLYQFNTGTARHYFCGHCGIHTHHQRRSNPQQYGINVGCLEGIDPFALEPVPVRDGVNHPADTAAPAQPR</sequence>
<evidence type="ECO:0000256" key="2">
    <source>
        <dbReference type="ARBA" id="ARBA00022723"/>
    </source>
</evidence>
<keyword evidence="2" id="KW-0479">Metal-binding</keyword>
<dbReference type="PANTHER" id="PTHR28620:SF1">
    <property type="entry name" value="CENP-V_GFA DOMAIN-CONTAINING PROTEIN"/>
    <property type="match status" value="1"/>
</dbReference>
<dbReference type="RefSeq" id="WP_182621297.1">
    <property type="nucleotide sequence ID" value="NZ_JACIUV010000001.1"/>
</dbReference>
<evidence type="ECO:0000256" key="3">
    <source>
        <dbReference type="ARBA" id="ARBA00022833"/>
    </source>
</evidence>
<evidence type="ECO:0000313" key="5">
    <source>
        <dbReference type="EMBL" id="MBB1115924.1"/>
    </source>
</evidence>
<dbReference type="InterPro" id="IPR052355">
    <property type="entry name" value="CENP-V-like"/>
</dbReference>
<dbReference type="PROSITE" id="PS51891">
    <property type="entry name" value="CENP_V_GFA"/>
    <property type="match status" value="1"/>
</dbReference>
<comment type="caution">
    <text evidence="5">The sequence shown here is derived from an EMBL/GenBank/DDBJ whole genome shotgun (WGS) entry which is preliminary data.</text>
</comment>
<feature type="domain" description="CENP-V/GFA" evidence="4">
    <location>
        <begin position="21"/>
        <end position="137"/>
    </location>
</feature>
<reference evidence="5 6" key="1">
    <citation type="submission" date="2020-08" db="EMBL/GenBank/DDBJ databases">
        <title>Stenotrophomonas sp. W1S232.</title>
        <authorList>
            <person name="Deng Y."/>
        </authorList>
    </citation>
    <scope>NUCLEOTIDE SEQUENCE [LARGE SCALE GENOMIC DNA]</scope>
    <source>
        <strain evidence="5 6">W1S232</strain>
    </source>
</reference>
<protein>
    <submittedName>
        <fullName evidence="5">GFA family protein</fullName>
    </submittedName>
</protein>
<evidence type="ECO:0000313" key="6">
    <source>
        <dbReference type="Proteomes" id="UP000550609"/>
    </source>
</evidence>
<proteinExistence type="inferred from homology"/>
<name>A0A7W3YUL9_9GAMM</name>
<gene>
    <name evidence="5" type="ORF">H4O09_02435</name>
</gene>
<dbReference type="GO" id="GO:0046872">
    <property type="term" value="F:metal ion binding"/>
    <property type="evidence" value="ECO:0007669"/>
    <property type="project" value="UniProtKB-KW"/>
</dbReference>
<keyword evidence="3" id="KW-0862">Zinc</keyword>
<dbReference type="AlphaFoldDB" id="A0A7W3YUL9"/>
<comment type="similarity">
    <text evidence="1">Belongs to the Gfa family.</text>
</comment>
<dbReference type="PANTHER" id="PTHR28620">
    <property type="entry name" value="CENTROMERE PROTEIN V"/>
    <property type="match status" value="1"/>
</dbReference>
<dbReference type="EMBL" id="JACIUV010000001">
    <property type="protein sequence ID" value="MBB1115924.1"/>
    <property type="molecule type" value="Genomic_DNA"/>
</dbReference>
<dbReference type="Pfam" id="PF04828">
    <property type="entry name" value="GFA"/>
    <property type="match status" value="1"/>
</dbReference>
<evidence type="ECO:0000259" key="4">
    <source>
        <dbReference type="PROSITE" id="PS51891"/>
    </source>
</evidence>